<dbReference type="PRINTS" id="PR00960">
    <property type="entry name" value="LMBPPROTEIN"/>
</dbReference>
<protein>
    <submittedName>
        <fullName evidence="4">GHMP kinase</fullName>
    </submittedName>
</protein>
<evidence type="ECO:0000259" key="3">
    <source>
        <dbReference type="Pfam" id="PF08544"/>
    </source>
</evidence>
<dbReference type="Pfam" id="PF08544">
    <property type="entry name" value="GHMP_kinases_C"/>
    <property type="match status" value="1"/>
</dbReference>
<dbReference type="AlphaFoldDB" id="A0A937XDU3"/>
<evidence type="ECO:0000256" key="1">
    <source>
        <dbReference type="ARBA" id="ARBA00022679"/>
    </source>
</evidence>
<dbReference type="EMBL" id="VGIY01000451">
    <property type="protein sequence ID" value="MBM3318699.1"/>
    <property type="molecule type" value="Genomic_DNA"/>
</dbReference>
<dbReference type="PANTHER" id="PTHR32463:SF0">
    <property type="entry name" value="L-FUCOSE KINASE"/>
    <property type="match status" value="1"/>
</dbReference>
<dbReference type="InterPro" id="IPR036554">
    <property type="entry name" value="GHMP_kinase_C_sf"/>
</dbReference>
<dbReference type="InterPro" id="IPR052203">
    <property type="entry name" value="GHMP_Kinase-Related"/>
</dbReference>
<evidence type="ECO:0000313" key="5">
    <source>
        <dbReference type="Proteomes" id="UP000748308"/>
    </source>
</evidence>
<reference evidence="4" key="1">
    <citation type="submission" date="2019-03" db="EMBL/GenBank/DDBJ databases">
        <title>Lake Tanganyika Metagenome-Assembled Genomes (MAGs).</title>
        <authorList>
            <person name="Tran P."/>
        </authorList>
    </citation>
    <scope>NUCLEOTIDE SEQUENCE</scope>
    <source>
        <strain evidence="4">M_DeepCast_400m_m2_100</strain>
    </source>
</reference>
<evidence type="ECO:0000313" key="4">
    <source>
        <dbReference type="EMBL" id="MBM3318699.1"/>
    </source>
</evidence>
<proteinExistence type="predicted"/>
<dbReference type="SUPFAM" id="SSF55060">
    <property type="entry name" value="GHMP Kinase, C-terminal domain"/>
    <property type="match status" value="1"/>
</dbReference>
<dbReference type="GO" id="GO:0042352">
    <property type="term" value="P:GDP-L-fucose salvage"/>
    <property type="evidence" value="ECO:0007669"/>
    <property type="project" value="TreeGrafter"/>
</dbReference>
<dbReference type="GO" id="GO:0050201">
    <property type="term" value="F:fucokinase activity"/>
    <property type="evidence" value="ECO:0007669"/>
    <property type="project" value="TreeGrafter"/>
</dbReference>
<dbReference type="InterPro" id="IPR013750">
    <property type="entry name" value="GHMP_kinase_C_dom"/>
</dbReference>
<feature type="non-terminal residue" evidence="4">
    <location>
        <position position="1"/>
    </location>
</feature>
<dbReference type="Proteomes" id="UP000748308">
    <property type="component" value="Unassembled WGS sequence"/>
</dbReference>
<sequence>PRETVDELEYHLLLVYTGGTRTSARIVDTQMERYRSGEKGAVAGLDELKRLATELKNLLLRGRLDDFGRGLHAAWETKKRLAEAITNEAIDRLYASALEAGALGGKILGAGGGGHLLLYCPISRKPAVAAQLEELGGRVVPFAFEDRGLQTWCAGRP</sequence>
<dbReference type="GO" id="GO:0005524">
    <property type="term" value="F:ATP binding"/>
    <property type="evidence" value="ECO:0007669"/>
    <property type="project" value="InterPro"/>
</dbReference>
<organism evidence="4 5">
    <name type="scientific">Eiseniibacteriota bacterium</name>
    <dbReference type="NCBI Taxonomy" id="2212470"/>
    <lineage>
        <taxon>Bacteria</taxon>
        <taxon>Candidatus Eiseniibacteriota</taxon>
    </lineage>
</organism>
<dbReference type="Gene3D" id="3.30.70.890">
    <property type="entry name" value="GHMP kinase, C-terminal domain"/>
    <property type="match status" value="1"/>
</dbReference>
<dbReference type="PANTHER" id="PTHR32463">
    <property type="entry name" value="L-FUCOSE KINASE"/>
    <property type="match status" value="1"/>
</dbReference>
<evidence type="ECO:0000256" key="2">
    <source>
        <dbReference type="ARBA" id="ARBA00022777"/>
    </source>
</evidence>
<comment type="caution">
    <text evidence="4">The sequence shown here is derived from an EMBL/GenBank/DDBJ whole genome shotgun (WGS) entry which is preliminary data.</text>
</comment>
<keyword evidence="1" id="KW-0808">Transferase</keyword>
<name>A0A937XDU3_UNCEI</name>
<dbReference type="InterPro" id="IPR001174">
    <property type="entry name" value="HddA/FKP"/>
</dbReference>
<keyword evidence="2 4" id="KW-0418">Kinase</keyword>
<accession>A0A937XDU3</accession>
<gene>
    <name evidence="4" type="ORF">FJY75_12685</name>
</gene>
<feature type="domain" description="GHMP kinase C-terminal" evidence="3">
    <location>
        <begin position="58"/>
        <end position="131"/>
    </location>
</feature>